<evidence type="ECO:0000256" key="1">
    <source>
        <dbReference type="SAM" id="MobiDB-lite"/>
    </source>
</evidence>
<reference evidence="2 3" key="1">
    <citation type="submission" date="2018-04" db="EMBL/GenBank/DDBJ databases">
        <title>The genome of golden apple snail Pomacea canaliculata provides insight into stress tolerance and invasive adaptation.</title>
        <authorList>
            <person name="Liu C."/>
            <person name="Liu B."/>
            <person name="Ren Y."/>
            <person name="Zhang Y."/>
            <person name="Wang H."/>
            <person name="Li S."/>
            <person name="Jiang F."/>
            <person name="Yin L."/>
            <person name="Zhang G."/>
            <person name="Qian W."/>
            <person name="Fan W."/>
        </authorList>
    </citation>
    <scope>NUCLEOTIDE SEQUENCE [LARGE SCALE GENOMIC DNA]</scope>
    <source>
        <strain evidence="2">SZHN2017</strain>
        <tissue evidence="2">Muscle</tissue>
    </source>
</reference>
<dbReference type="Proteomes" id="UP000245119">
    <property type="component" value="Linkage Group LG5"/>
</dbReference>
<proteinExistence type="predicted"/>
<keyword evidence="3" id="KW-1185">Reference proteome</keyword>
<sequence>MKSLDVTNVNDEDKLEEPRLQNTVQDDNQTSAATFGSHATFPPHRATFTSSRARKATGDASTSPRPHVTTVIEDLKHPDPTSQPSSRTSSIQTPRHNRHRGPSILSNTSTCIPAASEQVSTIVMRDLCKHRLFSSLSCLRATMAALWRDVKCFLSVCTRGLSDVTIGATDEEGGLSPGPPAPPQ</sequence>
<name>A0A2T7P7J3_POMCA</name>
<dbReference type="EMBL" id="PZQS01000005">
    <property type="protein sequence ID" value="PVD29388.1"/>
    <property type="molecule type" value="Genomic_DNA"/>
</dbReference>
<evidence type="ECO:0000313" key="2">
    <source>
        <dbReference type="EMBL" id="PVD29388.1"/>
    </source>
</evidence>
<feature type="compositionally biased region" description="Polar residues" evidence="1">
    <location>
        <begin position="80"/>
        <end position="94"/>
    </location>
</feature>
<accession>A0A2T7P7J3</accession>
<dbReference type="AlphaFoldDB" id="A0A2T7P7J3"/>
<feature type="region of interest" description="Disordered" evidence="1">
    <location>
        <begin position="1"/>
        <end position="108"/>
    </location>
</feature>
<comment type="caution">
    <text evidence="2">The sequence shown here is derived from an EMBL/GenBank/DDBJ whole genome shotgun (WGS) entry which is preliminary data.</text>
</comment>
<feature type="compositionally biased region" description="Polar residues" evidence="1">
    <location>
        <begin position="20"/>
        <end position="34"/>
    </location>
</feature>
<protein>
    <submittedName>
        <fullName evidence="2">Uncharacterized protein</fullName>
    </submittedName>
</protein>
<gene>
    <name evidence="2" type="ORF">C0Q70_08639</name>
</gene>
<evidence type="ECO:0000313" key="3">
    <source>
        <dbReference type="Proteomes" id="UP000245119"/>
    </source>
</evidence>
<organism evidence="2 3">
    <name type="scientific">Pomacea canaliculata</name>
    <name type="common">Golden apple snail</name>
    <dbReference type="NCBI Taxonomy" id="400727"/>
    <lineage>
        <taxon>Eukaryota</taxon>
        <taxon>Metazoa</taxon>
        <taxon>Spiralia</taxon>
        <taxon>Lophotrochozoa</taxon>
        <taxon>Mollusca</taxon>
        <taxon>Gastropoda</taxon>
        <taxon>Caenogastropoda</taxon>
        <taxon>Architaenioglossa</taxon>
        <taxon>Ampullarioidea</taxon>
        <taxon>Ampullariidae</taxon>
        <taxon>Pomacea</taxon>
    </lineage>
</organism>